<accession>A0A075H6R8</accession>
<name>A0A075H6R8_9ARCH</name>
<dbReference type="EMBL" id="KF900867">
    <property type="protein sequence ID" value="AIF09603.1"/>
    <property type="molecule type" value="Genomic_DNA"/>
</dbReference>
<organism evidence="3">
    <name type="scientific">uncultured marine thaumarchaeote KM3_38_E02</name>
    <dbReference type="NCBI Taxonomy" id="1456138"/>
    <lineage>
        <taxon>Archaea</taxon>
        <taxon>Nitrososphaerota</taxon>
        <taxon>environmental samples</taxon>
    </lineage>
</organism>
<dbReference type="PANTHER" id="PTHR23416:SF23">
    <property type="entry name" value="ACETYLTRANSFERASE C18B11.09C-RELATED"/>
    <property type="match status" value="1"/>
</dbReference>
<dbReference type="Gene3D" id="2.160.10.10">
    <property type="entry name" value="Hexapeptide repeat proteins"/>
    <property type="match status" value="1"/>
</dbReference>
<dbReference type="Pfam" id="PF00132">
    <property type="entry name" value="Hexapep"/>
    <property type="match status" value="1"/>
</dbReference>
<dbReference type="CDD" id="cd04647">
    <property type="entry name" value="LbH_MAT_like"/>
    <property type="match status" value="1"/>
</dbReference>
<evidence type="ECO:0000313" key="3">
    <source>
        <dbReference type="EMBL" id="AIF09603.1"/>
    </source>
</evidence>
<dbReference type="InterPro" id="IPR051159">
    <property type="entry name" value="Hexapeptide_acetyltransf"/>
</dbReference>
<reference evidence="3" key="1">
    <citation type="journal article" date="2014" name="Genome Biol. Evol.">
        <title>Pangenome evidence for extensive interdomain horizontal transfer affecting lineage core and shell genes in uncultured planktonic thaumarchaeota and euryarchaeota.</title>
        <authorList>
            <person name="Deschamps P."/>
            <person name="Zivanovic Y."/>
            <person name="Moreira D."/>
            <person name="Rodriguez-Valera F."/>
            <person name="Lopez-Garcia P."/>
        </authorList>
    </citation>
    <scope>NUCLEOTIDE SEQUENCE</scope>
</reference>
<proteinExistence type="inferred from homology"/>
<comment type="similarity">
    <text evidence="1">Belongs to the transferase hexapeptide repeat family.</text>
</comment>
<sequence>MSKYKDLLDDAIKLNEKELMEYYGYSGSFGRFQIRIKYLNSWILHRLAFSSPHSGFAIRMQRARGVKVGENCHFNPYTFIDLIYPKLVEIGDNVTLGSFSMIFAHSNPTANLFLKKGAYPRKVAQVKIKSGAVINPGCIVTSGVTIGENSIISPGSVVTQNVPDKCVVVGNPARVVKKSSR</sequence>
<dbReference type="GO" id="GO:0008374">
    <property type="term" value="F:O-acyltransferase activity"/>
    <property type="evidence" value="ECO:0007669"/>
    <property type="project" value="TreeGrafter"/>
</dbReference>
<keyword evidence="2 3" id="KW-0808">Transferase</keyword>
<protein>
    <submittedName>
        <fullName evidence="3">Putative acetyltransferase</fullName>
    </submittedName>
</protein>
<evidence type="ECO:0000256" key="2">
    <source>
        <dbReference type="ARBA" id="ARBA00022679"/>
    </source>
</evidence>
<evidence type="ECO:0000256" key="1">
    <source>
        <dbReference type="ARBA" id="ARBA00007274"/>
    </source>
</evidence>
<dbReference type="AlphaFoldDB" id="A0A075H6R8"/>
<dbReference type="InterPro" id="IPR001451">
    <property type="entry name" value="Hexapep"/>
</dbReference>
<dbReference type="SUPFAM" id="SSF51161">
    <property type="entry name" value="Trimeric LpxA-like enzymes"/>
    <property type="match status" value="1"/>
</dbReference>
<dbReference type="PANTHER" id="PTHR23416">
    <property type="entry name" value="SIALIC ACID SYNTHASE-RELATED"/>
    <property type="match status" value="1"/>
</dbReference>
<dbReference type="InterPro" id="IPR011004">
    <property type="entry name" value="Trimer_LpxA-like_sf"/>
</dbReference>